<evidence type="ECO:0000256" key="5">
    <source>
        <dbReference type="ARBA" id="ARBA00022989"/>
    </source>
</evidence>
<evidence type="ECO:0000313" key="11">
    <source>
        <dbReference type="Proteomes" id="UP000179245"/>
    </source>
</evidence>
<feature type="transmembrane region" description="Helical" evidence="7">
    <location>
        <begin position="115"/>
        <end position="133"/>
    </location>
</feature>
<keyword evidence="5 7" id="KW-1133">Transmembrane helix</keyword>
<dbReference type="InterPro" id="IPR010627">
    <property type="entry name" value="Prepilin_pept_A24_N"/>
</dbReference>
<evidence type="ECO:0000259" key="8">
    <source>
        <dbReference type="Pfam" id="PF01478"/>
    </source>
</evidence>
<dbReference type="Proteomes" id="UP000179245">
    <property type="component" value="Unassembled WGS sequence"/>
</dbReference>
<evidence type="ECO:0000256" key="6">
    <source>
        <dbReference type="ARBA" id="ARBA00023136"/>
    </source>
</evidence>
<proteinExistence type="inferred from homology"/>
<evidence type="ECO:0000313" key="10">
    <source>
        <dbReference type="EMBL" id="OHA62104.1"/>
    </source>
</evidence>
<comment type="caution">
    <text evidence="10">The sequence shown here is derived from an EMBL/GenBank/DDBJ whole genome shotgun (WGS) entry which is preliminary data.</text>
</comment>
<dbReference type="GO" id="GO:0006465">
    <property type="term" value="P:signal peptide processing"/>
    <property type="evidence" value="ECO:0007669"/>
    <property type="project" value="TreeGrafter"/>
</dbReference>
<dbReference type="PANTHER" id="PTHR30487:SF0">
    <property type="entry name" value="PREPILIN LEADER PEPTIDASE_N-METHYLTRANSFERASE-RELATED"/>
    <property type="match status" value="1"/>
</dbReference>
<keyword evidence="6 7" id="KW-0472">Membrane</keyword>
<feature type="transmembrane region" description="Helical" evidence="7">
    <location>
        <begin position="227"/>
        <end position="255"/>
    </location>
</feature>
<evidence type="ECO:0000259" key="9">
    <source>
        <dbReference type="Pfam" id="PF06750"/>
    </source>
</evidence>
<evidence type="ECO:0000256" key="2">
    <source>
        <dbReference type="ARBA" id="ARBA00005801"/>
    </source>
</evidence>
<dbReference type="Pfam" id="PF06750">
    <property type="entry name" value="A24_N_bact"/>
    <property type="match status" value="1"/>
</dbReference>
<feature type="domain" description="Prepilin type IV endopeptidase peptidase" evidence="8">
    <location>
        <begin position="121"/>
        <end position="255"/>
    </location>
</feature>
<feature type="transmembrane region" description="Helical" evidence="7">
    <location>
        <begin position="275"/>
        <end position="295"/>
    </location>
</feature>
<evidence type="ECO:0000256" key="3">
    <source>
        <dbReference type="ARBA" id="ARBA00022475"/>
    </source>
</evidence>
<keyword evidence="4 7" id="KW-0812">Transmembrane</keyword>
<evidence type="ECO:0000256" key="1">
    <source>
        <dbReference type="ARBA" id="ARBA00004651"/>
    </source>
</evidence>
<sequence>MLNLGFSFFFLLLGLVVGSFLNSLIYRLETNQGFVRGRSFCPACRHALAWRDLLPIWSFLFLRGRCRYCQKPISLQYPLVEISTGLIFLLIFNYSAFAQGFGGLHPFGVSQFSNLVYLLTISSFLIIVFVFDLKHYLIPDELVYAGIGAVFFYRLFEILNFGNWNLSFDGLRMVSGVEPFGTWYLALGNSLPLAINLLFSAIGAALFFFLIYFFSGGRAMGFGDVKLAFLMGLVLAFPKIIVALFFAFFSGAIIGTGLMVLKKKNLKSELPFGPFLVSGIFFALFFGERVINYYLSLLI</sequence>
<name>A0A1G2QN94_9BACT</name>
<evidence type="ECO:0000256" key="4">
    <source>
        <dbReference type="ARBA" id="ARBA00022692"/>
    </source>
</evidence>
<comment type="similarity">
    <text evidence="2">Belongs to the peptidase A24 family.</text>
</comment>
<dbReference type="Pfam" id="PF01478">
    <property type="entry name" value="Peptidase_A24"/>
    <property type="match status" value="1"/>
</dbReference>
<dbReference type="InterPro" id="IPR000045">
    <property type="entry name" value="Prepilin_IV_endopep_pep"/>
</dbReference>
<organism evidence="10 11">
    <name type="scientific">Candidatus Wildermuthbacteria bacterium GWA2_46_15</name>
    <dbReference type="NCBI Taxonomy" id="1802443"/>
    <lineage>
        <taxon>Bacteria</taxon>
        <taxon>Candidatus Wildermuthiibacteriota</taxon>
    </lineage>
</organism>
<feature type="transmembrane region" description="Helical" evidence="7">
    <location>
        <begin position="142"/>
        <end position="162"/>
    </location>
</feature>
<dbReference type="GO" id="GO:0004190">
    <property type="term" value="F:aspartic-type endopeptidase activity"/>
    <property type="evidence" value="ECO:0007669"/>
    <property type="project" value="InterPro"/>
</dbReference>
<dbReference type="PANTHER" id="PTHR30487">
    <property type="entry name" value="TYPE 4 PREPILIN-LIKE PROTEINS LEADER PEPTIDE-PROCESSING ENZYME"/>
    <property type="match status" value="1"/>
</dbReference>
<reference evidence="10 11" key="1">
    <citation type="journal article" date="2016" name="Nat. Commun.">
        <title>Thousands of microbial genomes shed light on interconnected biogeochemical processes in an aquifer system.</title>
        <authorList>
            <person name="Anantharaman K."/>
            <person name="Brown C.T."/>
            <person name="Hug L.A."/>
            <person name="Sharon I."/>
            <person name="Castelle C.J."/>
            <person name="Probst A.J."/>
            <person name="Thomas B.C."/>
            <person name="Singh A."/>
            <person name="Wilkins M.J."/>
            <person name="Karaoz U."/>
            <person name="Brodie E.L."/>
            <person name="Williams K.H."/>
            <person name="Hubbard S.S."/>
            <person name="Banfield J.F."/>
        </authorList>
    </citation>
    <scope>NUCLEOTIDE SEQUENCE [LARGE SCALE GENOMIC DNA]</scope>
</reference>
<dbReference type="AlphaFoldDB" id="A0A1G2QN94"/>
<feature type="domain" description="Prepilin peptidase A24 N-terminal" evidence="9">
    <location>
        <begin position="12"/>
        <end position="92"/>
    </location>
</feature>
<keyword evidence="3" id="KW-1003">Cell membrane</keyword>
<gene>
    <name evidence="10" type="ORF">A2117_00580</name>
</gene>
<dbReference type="GO" id="GO:0005886">
    <property type="term" value="C:plasma membrane"/>
    <property type="evidence" value="ECO:0007669"/>
    <property type="project" value="UniProtKB-SubCell"/>
</dbReference>
<comment type="subcellular location">
    <subcellularLocation>
        <location evidence="1">Cell membrane</location>
        <topology evidence="1">Multi-pass membrane protein</topology>
    </subcellularLocation>
</comment>
<dbReference type="InterPro" id="IPR050882">
    <property type="entry name" value="Prepilin_peptidase/N-MTase"/>
</dbReference>
<dbReference type="STRING" id="1802443.A2117_00580"/>
<dbReference type="Gene3D" id="1.20.120.1220">
    <property type="match status" value="1"/>
</dbReference>
<evidence type="ECO:0008006" key="12">
    <source>
        <dbReference type="Google" id="ProtNLM"/>
    </source>
</evidence>
<dbReference type="EMBL" id="MHTO01000020">
    <property type="protein sequence ID" value="OHA62104.1"/>
    <property type="molecule type" value="Genomic_DNA"/>
</dbReference>
<feature type="transmembrane region" description="Helical" evidence="7">
    <location>
        <begin position="75"/>
        <end position="95"/>
    </location>
</feature>
<feature type="transmembrane region" description="Helical" evidence="7">
    <location>
        <begin position="193"/>
        <end position="215"/>
    </location>
</feature>
<accession>A0A1G2QN94</accession>
<evidence type="ECO:0000256" key="7">
    <source>
        <dbReference type="SAM" id="Phobius"/>
    </source>
</evidence>
<feature type="transmembrane region" description="Helical" evidence="7">
    <location>
        <begin position="6"/>
        <end position="28"/>
    </location>
</feature>
<protein>
    <recommendedName>
        <fullName evidence="12">Prepilin peptidase</fullName>
    </recommendedName>
</protein>